<dbReference type="GO" id="GO:0016114">
    <property type="term" value="P:terpenoid biosynthetic process"/>
    <property type="evidence" value="ECO:0007669"/>
    <property type="project" value="UniProtKB-UniRule"/>
</dbReference>
<comment type="pathway">
    <text evidence="5">Isoprenoid biosynthesis; dimethylallyl diphosphate biosynthesis; dimethylallyl diphosphate from (2E)-4-hydroxy-3-methylbutenyl diphosphate: step 1/1.</text>
</comment>
<accession>A0AA43XL66</accession>
<dbReference type="PANTHER" id="PTHR30426">
    <property type="entry name" value="4-HYDROXY-3-METHYLBUT-2-ENYL DIPHOSPHATE REDUCTASE"/>
    <property type="match status" value="1"/>
</dbReference>
<feature type="binding site" evidence="5">
    <location>
        <position position="12"/>
    </location>
    <ligand>
        <name>[4Fe-4S] cluster</name>
        <dbReference type="ChEBI" id="CHEBI:49883"/>
    </ligand>
</feature>
<feature type="binding site" evidence="5">
    <location>
        <position position="95"/>
    </location>
    <ligand>
        <name>[4Fe-4S] cluster</name>
        <dbReference type="ChEBI" id="CHEBI:49883"/>
    </ligand>
</feature>
<dbReference type="HAMAP" id="MF_00191">
    <property type="entry name" value="IspH"/>
    <property type="match status" value="1"/>
</dbReference>
<dbReference type="GO" id="GO:0046872">
    <property type="term" value="F:metal ion binding"/>
    <property type="evidence" value="ECO:0007669"/>
    <property type="project" value="UniProtKB-KW"/>
</dbReference>
<dbReference type="GO" id="GO:0051745">
    <property type="term" value="F:4-hydroxy-3-methylbut-2-enyl diphosphate reductase activity"/>
    <property type="evidence" value="ECO:0007669"/>
    <property type="project" value="UniProtKB-UniRule"/>
</dbReference>
<feature type="binding site" evidence="5">
    <location>
        <position position="219"/>
    </location>
    <ligand>
        <name>isopentenyl diphosphate</name>
        <dbReference type="ChEBI" id="CHEBI:128769"/>
    </ligand>
</feature>
<feature type="binding site" evidence="5">
    <location>
        <position position="73"/>
    </location>
    <ligand>
        <name>isopentenyl diphosphate</name>
        <dbReference type="ChEBI" id="CHEBI:128769"/>
    </ligand>
</feature>
<keyword evidence="3 5" id="KW-0408">Iron</keyword>
<feature type="binding site" evidence="5">
    <location>
        <position position="41"/>
    </location>
    <ligand>
        <name>(2E)-4-hydroxy-3-methylbut-2-enyl diphosphate</name>
        <dbReference type="ChEBI" id="CHEBI:128753"/>
    </ligand>
</feature>
<dbReference type="Gene3D" id="3.40.1010.20">
    <property type="entry name" value="4-hydroxy-3-methylbut-2-enyl diphosphate reductase, catalytic domain"/>
    <property type="match status" value="2"/>
</dbReference>
<feature type="binding site" evidence="5">
    <location>
        <position position="220"/>
    </location>
    <ligand>
        <name>(2E)-4-hydroxy-3-methylbut-2-enyl diphosphate</name>
        <dbReference type="ChEBI" id="CHEBI:128753"/>
    </ligand>
</feature>
<sequence length="284" mass="31784">MLIKVARNSGFCFGVEKAVNKAFDATQKNQENIYSLGPIIHNKQVIGKLSETGLDVVNTIEEIQRGTIIIRSHGVGKNIYEQAKTKALEIIDTTCPFVRRIQNIVKDYYHKGYKIAVIGDPKHPEVIGINGWCDNQALIVQNESDLPKDMDHFQKLCIVVQTTMPISRFETLSEQLSQRAEHVEKFDTTCFATKERQESAKELALEVDAMVVIGGYNSSNTQKLVEICKGIRPNSTFHIETAAALSPEDFHGFKSVGITAGASTPEWIIQDVIKYLNNLNKFNN</sequence>
<evidence type="ECO:0000256" key="3">
    <source>
        <dbReference type="ARBA" id="ARBA00023004"/>
    </source>
</evidence>
<feature type="binding site" evidence="5">
    <location>
        <position position="220"/>
    </location>
    <ligand>
        <name>dimethylallyl diphosphate</name>
        <dbReference type="ChEBI" id="CHEBI:57623"/>
    </ligand>
</feature>
<protein>
    <recommendedName>
        <fullName evidence="5">4-hydroxy-3-methylbut-2-enyl diphosphate reductase</fullName>
        <shortName evidence="5">HMBPP reductase</shortName>
        <ecNumber evidence="5">1.17.7.4</ecNumber>
    </recommendedName>
</protein>
<keyword evidence="2 5" id="KW-0479">Metal-binding</keyword>
<feature type="binding site" evidence="5">
    <location>
        <position position="41"/>
    </location>
    <ligand>
        <name>isopentenyl diphosphate</name>
        <dbReference type="ChEBI" id="CHEBI:128769"/>
    </ligand>
</feature>
<comment type="function">
    <text evidence="5">Catalyzes the conversion of 1-hydroxy-2-methyl-2-(E)-butenyl 4-diphosphate (HMBPP) into a mixture of isopentenyl diphosphate (IPP) and dimethylallyl diphosphate (DMAPP). Acts in the terminal step of the DOXP/MEP pathway for isoprenoid precursor biosynthesis.</text>
</comment>
<feature type="binding site" evidence="5">
    <location>
        <position position="73"/>
    </location>
    <ligand>
        <name>(2E)-4-hydroxy-3-methylbut-2-enyl diphosphate</name>
        <dbReference type="ChEBI" id="CHEBI:128753"/>
    </ligand>
</feature>
<feature type="binding site" evidence="5">
    <location>
        <position position="219"/>
    </location>
    <ligand>
        <name>(2E)-4-hydroxy-3-methylbut-2-enyl diphosphate</name>
        <dbReference type="ChEBI" id="CHEBI:128753"/>
    </ligand>
</feature>
<feature type="binding site" evidence="5">
    <location>
        <position position="73"/>
    </location>
    <ligand>
        <name>dimethylallyl diphosphate</name>
        <dbReference type="ChEBI" id="CHEBI:57623"/>
    </ligand>
</feature>
<feature type="binding site" evidence="5">
    <location>
        <position position="218"/>
    </location>
    <ligand>
        <name>dimethylallyl diphosphate</name>
        <dbReference type="ChEBI" id="CHEBI:57623"/>
    </ligand>
</feature>
<keyword evidence="7" id="KW-1185">Reference proteome</keyword>
<feature type="active site" description="Proton donor" evidence="5">
    <location>
        <position position="125"/>
    </location>
</feature>
<gene>
    <name evidence="5" type="primary">ispH</name>
    <name evidence="6" type="ORF">ISALK_09610</name>
</gene>
<comment type="pathway">
    <text evidence="5">Isoprenoid biosynthesis; isopentenyl diphosphate biosynthesis via DXP pathway; isopentenyl diphosphate from 1-deoxy-D-xylulose 5-phosphate: step 6/6.</text>
</comment>
<reference evidence="6 7" key="1">
    <citation type="submission" date="2019-04" db="EMBL/GenBank/DDBJ databases">
        <title>Isachenkonia alkalipeptolytica gen. nov. sp. nov. a new anaerobic, alkiliphilic organothrophic bacterium capable to reduce synthesized ferrihydrite isolated from a soda lake.</title>
        <authorList>
            <person name="Toshchakov S.V."/>
            <person name="Zavarzina D.G."/>
            <person name="Zhilina T.N."/>
            <person name="Kostrikina N.A."/>
            <person name="Kublanov I.V."/>
        </authorList>
    </citation>
    <scope>NUCLEOTIDE SEQUENCE [LARGE SCALE GENOMIC DNA]</scope>
    <source>
        <strain evidence="6 7">Z-1701</strain>
    </source>
</reference>
<feature type="binding site" evidence="5">
    <location>
        <position position="162"/>
    </location>
    <ligand>
        <name>(2E)-4-hydroxy-3-methylbut-2-enyl diphosphate</name>
        <dbReference type="ChEBI" id="CHEBI:128753"/>
    </ligand>
</feature>
<evidence type="ECO:0000256" key="4">
    <source>
        <dbReference type="ARBA" id="ARBA00023014"/>
    </source>
</evidence>
<dbReference type="GO" id="GO:0051539">
    <property type="term" value="F:4 iron, 4 sulfur cluster binding"/>
    <property type="evidence" value="ECO:0007669"/>
    <property type="project" value="UniProtKB-UniRule"/>
</dbReference>
<feature type="binding site" evidence="5">
    <location>
        <position position="190"/>
    </location>
    <ligand>
        <name>[4Fe-4S] cluster</name>
        <dbReference type="ChEBI" id="CHEBI:49883"/>
    </ligand>
</feature>
<dbReference type="EMBL" id="SUMG01000011">
    <property type="protein sequence ID" value="NBG88757.1"/>
    <property type="molecule type" value="Genomic_DNA"/>
</dbReference>
<keyword evidence="5 6" id="KW-0560">Oxidoreductase</keyword>
<feature type="binding site" evidence="5">
    <location>
        <position position="123"/>
    </location>
    <ligand>
        <name>isopentenyl diphosphate</name>
        <dbReference type="ChEBI" id="CHEBI:128769"/>
    </ligand>
</feature>
<keyword evidence="5" id="KW-0414">Isoprene biosynthesis</keyword>
<dbReference type="InterPro" id="IPR003451">
    <property type="entry name" value="LytB/IspH"/>
</dbReference>
<feature type="binding site" evidence="5">
    <location>
        <position position="218"/>
    </location>
    <ligand>
        <name>(2E)-4-hydroxy-3-methylbut-2-enyl diphosphate</name>
        <dbReference type="ChEBI" id="CHEBI:128753"/>
    </ligand>
</feature>
<dbReference type="CDD" id="cd13944">
    <property type="entry name" value="lytB_ispH"/>
    <property type="match status" value="1"/>
</dbReference>
<dbReference type="EC" id="1.17.7.4" evidence="5"/>
<feature type="binding site" evidence="5">
    <location>
        <position position="263"/>
    </location>
    <ligand>
        <name>isopentenyl diphosphate</name>
        <dbReference type="ChEBI" id="CHEBI:128769"/>
    </ligand>
</feature>
<feature type="binding site" evidence="5">
    <location>
        <position position="41"/>
    </location>
    <ligand>
        <name>dimethylallyl diphosphate</name>
        <dbReference type="ChEBI" id="CHEBI:57623"/>
    </ligand>
</feature>
<feature type="binding site" evidence="5">
    <location>
        <position position="219"/>
    </location>
    <ligand>
        <name>dimethylallyl diphosphate</name>
        <dbReference type="ChEBI" id="CHEBI:57623"/>
    </ligand>
</feature>
<comment type="caution">
    <text evidence="6">The sequence shown here is derived from an EMBL/GenBank/DDBJ whole genome shotgun (WGS) entry which is preliminary data.</text>
</comment>
<feature type="binding site" evidence="5">
    <location>
        <position position="263"/>
    </location>
    <ligand>
        <name>(2E)-4-hydroxy-3-methylbut-2-enyl diphosphate</name>
        <dbReference type="ChEBI" id="CHEBI:128753"/>
    </ligand>
</feature>
<dbReference type="RefSeq" id="WP_160721700.1">
    <property type="nucleotide sequence ID" value="NZ_SUMG01000011.1"/>
</dbReference>
<evidence type="ECO:0000256" key="1">
    <source>
        <dbReference type="ARBA" id="ARBA00022485"/>
    </source>
</evidence>
<dbReference type="AlphaFoldDB" id="A0AA43XL66"/>
<keyword evidence="1 5" id="KW-0004">4Fe-4S</keyword>
<dbReference type="GO" id="GO:0050992">
    <property type="term" value="P:dimethylallyl diphosphate biosynthetic process"/>
    <property type="evidence" value="ECO:0007669"/>
    <property type="project" value="UniProtKB-UniRule"/>
</dbReference>
<feature type="binding site" evidence="5">
    <location>
        <position position="123"/>
    </location>
    <ligand>
        <name>(2E)-4-hydroxy-3-methylbut-2-enyl diphosphate</name>
        <dbReference type="ChEBI" id="CHEBI:128753"/>
    </ligand>
</feature>
<comment type="cofactor">
    <cofactor evidence="5">
        <name>[4Fe-4S] cluster</name>
        <dbReference type="ChEBI" id="CHEBI:49883"/>
    </cofactor>
    <text evidence="5">Binds 1 [4Fe-4S] cluster per subunit.</text>
</comment>
<dbReference type="Proteomes" id="UP000449710">
    <property type="component" value="Unassembled WGS sequence"/>
</dbReference>
<dbReference type="Pfam" id="PF02401">
    <property type="entry name" value="LYTB"/>
    <property type="match status" value="1"/>
</dbReference>
<feature type="binding site" evidence="5">
    <location>
        <position position="220"/>
    </location>
    <ligand>
        <name>isopentenyl diphosphate</name>
        <dbReference type="ChEBI" id="CHEBI:128769"/>
    </ligand>
</feature>
<proteinExistence type="inferred from homology"/>
<feature type="binding site" evidence="5">
    <location>
        <position position="263"/>
    </location>
    <ligand>
        <name>dimethylallyl diphosphate</name>
        <dbReference type="ChEBI" id="CHEBI:57623"/>
    </ligand>
</feature>
<name>A0AA43XL66_9CLOT</name>
<dbReference type="NCBIfam" id="TIGR00216">
    <property type="entry name" value="ispH_lytB"/>
    <property type="match status" value="1"/>
</dbReference>
<evidence type="ECO:0000256" key="2">
    <source>
        <dbReference type="ARBA" id="ARBA00022723"/>
    </source>
</evidence>
<dbReference type="GO" id="GO:0019288">
    <property type="term" value="P:isopentenyl diphosphate biosynthetic process, methylerythritol 4-phosphate pathway"/>
    <property type="evidence" value="ECO:0007669"/>
    <property type="project" value="UniProtKB-UniRule"/>
</dbReference>
<keyword evidence="4 5" id="KW-0411">Iron-sulfur</keyword>
<comment type="catalytic activity">
    <reaction evidence="5">
        <text>dimethylallyl diphosphate + 2 oxidized [2Fe-2S]-[ferredoxin] + H2O = (2E)-4-hydroxy-3-methylbut-2-enyl diphosphate + 2 reduced [2Fe-2S]-[ferredoxin] + 2 H(+)</text>
        <dbReference type="Rhea" id="RHEA:24825"/>
        <dbReference type="Rhea" id="RHEA-COMP:10000"/>
        <dbReference type="Rhea" id="RHEA-COMP:10001"/>
        <dbReference type="ChEBI" id="CHEBI:15377"/>
        <dbReference type="ChEBI" id="CHEBI:15378"/>
        <dbReference type="ChEBI" id="CHEBI:33737"/>
        <dbReference type="ChEBI" id="CHEBI:33738"/>
        <dbReference type="ChEBI" id="CHEBI:57623"/>
        <dbReference type="ChEBI" id="CHEBI:128753"/>
        <dbReference type="EC" id="1.17.7.4"/>
    </reaction>
</comment>
<feature type="binding site" evidence="5">
    <location>
        <position position="123"/>
    </location>
    <ligand>
        <name>dimethylallyl diphosphate</name>
        <dbReference type="ChEBI" id="CHEBI:57623"/>
    </ligand>
</feature>
<comment type="similarity">
    <text evidence="5">Belongs to the IspH family.</text>
</comment>
<dbReference type="Gene3D" id="3.40.50.11270">
    <property type="match status" value="1"/>
</dbReference>
<evidence type="ECO:0000313" key="7">
    <source>
        <dbReference type="Proteomes" id="UP000449710"/>
    </source>
</evidence>
<dbReference type="NCBIfam" id="NF002187">
    <property type="entry name" value="PRK01045.1-1"/>
    <property type="match status" value="1"/>
</dbReference>
<organism evidence="6 7">
    <name type="scientific">Isachenkonia alkalipeptolytica</name>
    <dbReference type="NCBI Taxonomy" id="2565777"/>
    <lineage>
        <taxon>Bacteria</taxon>
        <taxon>Bacillati</taxon>
        <taxon>Bacillota</taxon>
        <taxon>Clostridia</taxon>
        <taxon>Eubacteriales</taxon>
        <taxon>Clostridiaceae</taxon>
        <taxon>Isachenkonia</taxon>
    </lineage>
</organism>
<evidence type="ECO:0000313" key="6">
    <source>
        <dbReference type="EMBL" id="NBG88757.1"/>
    </source>
</evidence>
<evidence type="ECO:0000256" key="5">
    <source>
        <dbReference type="HAMAP-Rule" id="MF_00191"/>
    </source>
</evidence>
<dbReference type="PANTHER" id="PTHR30426:SF0">
    <property type="entry name" value="4-HYDROXY-3-METHYLBUT-2-ENYL DIPHOSPHATE REDUCTASE"/>
    <property type="match status" value="1"/>
</dbReference>
<comment type="catalytic activity">
    <reaction evidence="5">
        <text>isopentenyl diphosphate + 2 oxidized [2Fe-2S]-[ferredoxin] + H2O = (2E)-4-hydroxy-3-methylbut-2-enyl diphosphate + 2 reduced [2Fe-2S]-[ferredoxin] + 2 H(+)</text>
        <dbReference type="Rhea" id="RHEA:24488"/>
        <dbReference type="Rhea" id="RHEA-COMP:10000"/>
        <dbReference type="Rhea" id="RHEA-COMP:10001"/>
        <dbReference type="ChEBI" id="CHEBI:15377"/>
        <dbReference type="ChEBI" id="CHEBI:15378"/>
        <dbReference type="ChEBI" id="CHEBI:33737"/>
        <dbReference type="ChEBI" id="CHEBI:33738"/>
        <dbReference type="ChEBI" id="CHEBI:128753"/>
        <dbReference type="ChEBI" id="CHEBI:128769"/>
        <dbReference type="EC" id="1.17.7.4"/>
    </reaction>
</comment>
<feature type="binding site" evidence="5">
    <location>
        <position position="218"/>
    </location>
    <ligand>
        <name>isopentenyl diphosphate</name>
        <dbReference type="ChEBI" id="CHEBI:128769"/>
    </ligand>
</feature>